<keyword evidence="3" id="KW-1185">Reference proteome</keyword>
<keyword evidence="1" id="KW-0732">Signal</keyword>
<organism evidence="2 3">
    <name type="scientific">Chitinophaga pinensis</name>
    <dbReference type="NCBI Taxonomy" id="79329"/>
    <lineage>
        <taxon>Bacteria</taxon>
        <taxon>Pseudomonadati</taxon>
        <taxon>Bacteroidota</taxon>
        <taxon>Chitinophagia</taxon>
        <taxon>Chitinophagales</taxon>
        <taxon>Chitinophagaceae</taxon>
        <taxon>Chitinophaga</taxon>
    </lineage>
</organism>
<feature type="signal peptide" evidence="1">
    <location>
        <begin position="1"/>
        <end position="21"/>
    </location>
</feature>
<dbReference type="EMBL" id="VOHS01000042">
    <property type="protein sequence ID" value="TWV95115.1"/>
    <property type="molecule type" value="Genomic_DNA"/>
</dbReference>
<name>A0A5C6LK14_9BACT</name>
<proteinExistence type="predicted"/>
<accession>A0A5C6LK14</accession>
<dbReference type="SUPFAM" id="SSF48208">
    <property type="entry name" value="Six-hairpin glycosidases"/>
    <property type="match status" value="1"/>
</dbReference>
<evidence type="ECO:0000313" key="3">
    <source>
        <dbReference type="Proteomes" id="UP000318815"/>
    </source>
</evidence>
<dbReference type="SUPFAM" id="SSF81853">
    <property type="entry name" value="Family 10 polysaccharide lyase"/>
    <property type="match status" value="1"/>
</dbReference>
<comment type="caution">
    <text evidence="2">The sequence shown here is derived from an EMBL/GenBank/DDBJ whole genome shotgun (WGS) entry which is preliminary data.</text>
</comment>
<dbReference type="Gene3D" id="1.50.10.20">
    <property type="match status" value="1"/>
</dbReference>
<dbReference type="Proteomes" id="UP000318815">
    <property type="component" value="Unassembled WGS sequence"/>
</dbReference>
<protein>
    <submittedName>
        <fullName evidence="2">Glycerophosphoryl diester phosphodiesterase</fullName>
    </submittedName>
</protein>
<reference evidence="2 3" key="1">
    <citation type="submission" date="2019-08" db="EMBL/GenBank/DDBJ databases">
        <title>Whole genome sequencing of chitin degrading bacteria Chitinophaga pinensis YS16.</title>
        <authorList>
            <person name="Singh R.P."/>
            <person name="Manchanda G."/>
            <person name="Maurya I.K."/>
            <person name="Joshi N.K."/>
            <person name="Srivastava A.K."/>
        </authorList>
    </citation>
    <scope>NUCLEOTIDE SEQUENCE [LARGE SCALE GENOMIC DNA]</scope>
    <source>
        <strain evidence="2 3">YS-16</strain>
    </source>
</reference>
<dbReference type="OrthoDB" id="628098at2"/>
<gene>
    <name evidence="2" type="ORF">FEF09_24925</name>
</gene>
<evidence type="ECO:0000313" key="2">
    <source>
        <dbReference type="EMBL" id="TWV95115.1"/>
    </source>
</evidence>
<sequence length="855" mass="95046">MRLKGICYSMALILCVQTVSAQLKLQNEKLLLEWTRAKDGYQLAGIRTDGKTLLHPSGKYLLLYSADKPDSIPDMQLANTHPGGFSLADYRYLVKNWEDNLRPVNMNTAGTPLAFYPEQVQQTPAGVLIFRHVSPYGELNAVWQLDKQYQHDILVNITFTARKAGYYAIATPALATVNNDEPAYAMIPGYFQSSTVQHDLVLSYGYGQGIPDKPVIFRERTASTLSPLISTQGITMAVIPAPGTGRDPWENDHYTHQQWKLGLSVMDREGRFTPVAYHPVLGESGSYMQPGEKRSFSFRYTVQATDWYTVYQHAVNDVYRFADFLQLKTTRQSLSDRILSILHYLDDDSTSMWKTFDYKGLKIGAQSYLGGVVGSGGDAMKNSDYGAMWMLATITGDTTLLHQRLPAARNFKLVQQQAEPGFFQGAAVGQYYLWKKQRFTEEWGTYVEPVALTYYTMLDIGNILLFQPKDDALLARLRLGADKLLEWQHEDGHWEVGYDGSSTKAVFTDIPDLRPTFYGLLVAYRILKDEKYLTAARKGADWLIREGVSKGSFLGVCGDARFVADFATGQTVQALLDLYESCGDEKYKKAAITAARIYTASIYTHPVPSTARKTVNGQEWADWQISQAGLSFEHGGSLGSANSHGPIMLASHAGMFVRLFSLTHDSLFINMARAAVLGRDAFVDTATSVASYYWRAMNKGAGPYPHHAWWQVGLLTDYLVSEVSLRSNMGISFPKGFVTPKVGPHACYGFAPGQLFGKPVNLYMPDGLLQVNNPQVDYLMARSTSGRETYILLLNNDDASQETTVTINTGKTSATAIGQVTLLDAAGKIEKETLSGQQWKVHIPPYGLKIIALSL</sequence>
<evidence type="ECO:0000256" key="1">
    <source>
        <dbReference type="SAM" id="SignalP"/>
    </source>
</evidence>
<dbReference type="AlphaFoldDB" id="A0A5C6LK14"/>
<dbReference type="GO" id="GO:0005975">
    <property type="term" value="P:carbohydrate metabolic process"/>
    <property type="evidence" value="ECO:0007669"/>
    <property type="project" value="InterPro"/>
</dbReference>
<feature type="chain" id="PRO_5023143641" evidence="1">
    <location>
        <begin position="22"/>
        <end position="855"/>
    </location>
</feature>
<dbReference type="InterPro" id="IPR008928">
    <property type="entry name" value="6-hairpin_glycosidase_sf"/>
</dbReference>